<reference evidence="2 3" key="1">
    <citation type="submission" date="2019-10" db="EMBL/GenBank/DDBJ databases">
        <authorList>
            <person name="Palmer J.M."/>
        </authorList>
    </citation>
    <scope>NUCLEOTIDE SEQUENCE [LARGE SCALE GENOMIC DNA]</scope>
    <source>
        <strain evidence="2 3">TWF730</strain>
    </source>
</reference>
<dbReference type="Proteomes" id="UP001373714">
    <property type="component" value="Unassembled WGS sequence"/>
</dbReference>
<evidence type="ECO:0000259" key="1">
    <source>
        <dbReference type="PROSITE" id="PS50181"/>
    </source>
</evidence>
<organism evidence="2 3">
    <name type="scientific">Orbilia blumenaviensis</name>
    <dbReference type="NCBI Taxonomy" id="1796055"/>
    <lineage>
        <taxon>Eukaryota</taxon>
        <taxon>Fungi</taxon>
        <taxon>Dikarya</taxon>
        <taxon>Ascomycota</taxon>
        <taxon>Pezizomycotina</taxon>
        <taxon>Orbiliomycetes</taxon>
        <taxon>Orbiliales</taxon>
        <taxon>Orbiliaceae</taxon>
        <taxon>Orbilia</taxon>
    </lineage>
</organism>
<name>A0AAV9UBP2_9PEZI</name>
<dbReference type="InterPro" id="IPR036047">
    <property type="entry name" value="F-box-like_dom_sf"/>
</dbReference>
<accession>A0AAV9UBP2</accession>
<feature type="domain" description="F-box" evidence="1">
    <location>
        <begin position="10"/>
        <end position="56"/>
    </location>
</feature>
<keyword evidence="3" id="KW-1185">Reference proteome</keyword>
<dbReference type="Gene3D" id="1.20.1280.50">
    <property type="match status" value="1"/>
</dbReference>
<comment type="caution">
    <text evidence="2">The sequence shown here is derived from an EMBL/GenBank/DDBJ whole genome shotgun (WGS) entry which is preliminary data.</text>
</comment>
<protein>
    <recommendedName>
        <fullName evidence="1">F-box domain-containing protein</fullName>
    </recommendedName>
</protein>
<dbReference type="SUPFAM" id="SSF81383">
    <property type="entry name" value="F-box domain"/>
    <property type="match status" value="1"/>
</dbReference>
<dbReference type="SMART" id="SM00256">
    <property type="entry name" value="FBOX"/>
    <property type="match status" value="1"/>
</dbReference>
<dbReference type="PROSITE" id="PS50181">
    <property type="entry name" value="FBOX"/>
    <property type="match status" value="1"/>
</dbReference>
<gene>
    <name evidence="2" type="ORF">TWF730_002857</name>
</gene>
<sequence>MENSQGTVSSSPLLRIPQELLLQILALLPIDDQITAIKVCSTFHDLILYTPSLRNTRYALDSGATQVMGSLSPYPKPGNFPIQHTHMIMTPQSTHPFSNLFCTSTGDTITRYAYLSRHGGGSQSGKIVEEVCNEPLTQEEIEAEKDTIIIALVMAIYRFKVQDITNCPFLDEPYFQPSMQKMAAAGSGGNELPSDNDESYITFDCQVVVHRSHFQENTQDPPDWEERLRITKDMTVRQVTAALLKAAYEKLTLTGLKPDETAENVIRLRKFRHYDRWAFLLLHYRTSPETRNMFWKPENTWLGEYAVSRRVSAES</sequence>
<evidence type="ECO:0000313" key="3">
    <source>
        <dbReference type="Proteomes" id="UP001373714"/>
    </source>
</evidence>
<dbReference type="EMBL" id="JAVHNS010000013">
    <property type="protein sequence ID" value="KAK6337458.1"/>
    <property type="molecule type" value="Genomic_DNA"/>
</dbReference>
<evidence type="ECO:0000313" key="2">
    <source>
        <dbReference type="EMBL" id="KAK6337458.1"/>
    </source>
</evidence>
<proteinExistence type="predicted"/>
<dbReference type="Pfam" id="PF00646">
    <property type="entry name" value="F-box"/>
    <property type="match status" value="1"/>
</dbReference>
<dbReference type="InterPro" id="IPR001810">
    <property type="entry name" value="F-box_dom"/>
</dbReference>
<dbReference type="AlphaFoldDB" id="A0AAV9UBP2"/>